<keyword evidence="1" id="KW-0732">Signal</keyword>
<dbReference type="EMBL" id="CP040710">
    <property type="protein sequence ID" value="QCX01567.1"/>
    <property type="molecule type" value="Genomic_DNA"/>
</dbReference>
<organism evidence="2 3">
    <name type="scientific">Aggregatimonas sangjinii</name>
    <dbReference type="NCBI Taxonomy" id="2583587"/>
    <lineage>
        <taxon>Bacteria</taxon>
        <taxon>Pseudomonadati</taxon>
        <taxon>Bacteroidota</taxon>
        <taxon>Flavobacteriia</taxon>
        <taxon>Flavobacteriales</taxon>
        <taxon>Flavobacteriaceae</taxon>
        <taxon>Aggregatimonas</taxon>
    </lineage>
</organism>
<evidence type="ECO:0000313" key="2">
    <source>
        <dbReference type="EMBL" id="QCX01567.1"/>
    </source>
</evidence>
<accession>A0A5B7SSR2</accession>
<feature type="signal peptide" evidence="1">
    <location>
        <begin position="1"/>
        <end position="24"/>
    </location>
</feature>
<reference evidence="2 3" key="1">
    <citation type="submission" date="2019-05" db="EMBL/GenBank/DDBJ databases">
        <title>Genome sequencing of F202Z8.</title>
        <authorList>
            <person name="Kwon Y.M."/>
        </authorList>
    </citation>
    <scope>NUCLEOTIDE SEQUENCE [LARGE SCALE GENOMIC DNA]</scope>
    <source>
        <strain evidence="2 3">F202Z8</strain>
    </source>
</reference>
<dbReference type="OrthoDB" id="4495524at2"/>
<name>A0A5B7SSR2_9FLAO</name>
<dbReference type="AlphaFoldDB" id="A0A5B7SSR2"/>
<dbReference type="Proteomes" id="UP000310017">
    <property type="component" value="Chromosome"/>
</dbReference>
<evidence type="ECO:0000256" key="1">
    <source>
        <dbReference type="SAM" id="SignalP"/>
    </source>
</evidence>
<gene>
    <name evidence="2" type="ORF">FGM00_16160</name>
</gene>
<dbReference type="RefSeq" id="WP_138853904.1">
    <property type="nucleotide sequence ID" value="NZ_CP040710.1"/>
</dbReference>
<protein>
    <submittedName>
        <fullName evidence="2">Uncharacterized protein</fullName>
    </submittedName>
</protein>
<sequence>MKKTSLLTVIGLSLILLSSLSAQNGTSVVEMPPKNPHLPDSPWPTYHRNNYRQASTQYPGPVNATEYEIKVLKGIKGGTSCWTNLTDTYPDGQRLLLLSNSTHVYKVADDDKGLRIVAKQRIDKDWLKSFGWNYLQGKDHSWFTYDPKYDPKKKEYTRLFRLEDAVRNDPYSDIVVKDTFNFGKYDINKVQHYGMNYSGQIVFASDNDKGKNPCTVGIISQEFELLASMQIEPIGNDEIFGHNAFPIDEHNSFYLVTTKRLLRVDWDGEELSIGWEAFYDFVGDGPTGKFAEGSGTTPTLMGVGEGNDKLVVLADGHSLNNLLAFWREVPEDWKGIPGADRRLAGKIKLPAAKRFSDTFQSIENSPSVMGYDVAIAQFNGFLGQGNNTMKGVQKIHWNTEKNVFELSWVNTDINMNGILTISSGSNMVYGSGREDKCSYYYYGLDWDTGELKFRKHLGKACRKLFNPYDDGGNNNVIDDKGNIYFSGGGSVIKLQSKL</sequence>
<evidence type="ECO:0000313" key="3">
    <source>
        <dbReference type="Proteomes" id="UP000310017"/>
    </source>
</evidence>
<proteinExistence type="predicted"/>
<keyword evidence="3" id="KW-1185">Reference proteome</keyword>
<feature type="chain" id="PRO_5022928925" evidence="1">
    <location>
        <begin position="25"/>
        <end position="498"/>
    </location>
</feature>
<dbReference type="KEGG" id="asag:FGM00_16160"/>